<dbReference type="AlphaFoldDB" id="A0A2W2FWS0"/>
<keyword evidence="7" id="KW-1185">Reference proteome</keyword>
<evidence type="ECO:0000313" key="7">
    <source>
        <dbReference type="Proteomes" id="UP000249304"/>
    </source>
</evidence>
<dbReference type="PROSITE" id="PS00067">
    <property type="entry name" value="3HCDH"/>
    <property type="match status" value="1"/>
</dbReference>
<proteinExistence type="inferred from homology"/>
<evidence type="ECO:0000256" key="3">
    <source>
        <dbReference type="ARBA" id="ARBA00023002"/>
    </source>
</evidence>
<dbReference type="InterPro" id="IPR008927">
    <property type="entry name" value="6-PGluconate_DH-like_C_sf"/>
</dbReference>
<dbReference type="GO" id="GO:0006631">
    <property type="term" value="P:fatty acid metabolic process"/>
    <property type="evidence" value="ECO:0007669"/>
    <property type="project" value="InterPro"/>
</dbReference>
<dbReference type="SUPFAM" id="SSF51735">
    <property type="entry name" value="NAD(P)-binding Rossmann-fold domains"/>
    <property type="match status" value="1"/>
</dbReference>
<comment type="caution">
    <text evidence="6">The sequence shown here is derived from an EMBL/GenBank/DDBJ whole genome shotgun (WGS) entry which is preliminary data.</text>
</comment>
<dbReference type="Pfam" id="PF00725">
    <property type="entry name" value="3HCDH"/>
    <property type="match status" value="1"/>
</dbReference>
<dbReference type="GO" id="GO:0050104">
    <property type="term" value="F:L-gulonate 3-dehydrogenase activity"/>
    <property type="evidence" value="ECO:0007669"/>
    <property type="project" value="TreeGrafter"/>
</dbReference>
<reference evidence="6 7" key="1">
    <citation type="submission" date="2018-01" db="EMBL/GenBank/DDBJ databases">
        <title>Draft genome sequence of Nonomuraea sp. KC333.</title>
        <authorList>
            <person name="Sahin N."/>
            <person name="Saygin H."/>
            <person name="Ay H."/>
        </authorList>
    </citation>
    <scope>NUCLEOTIDE SEQUENCE [LARGE SCALE GENOMIC DNA]</scope>
    <source>
        <strain evidence="6 7">KC333</strain>
    </source>
</reference>
<dbReference type="NCBIfam" id="NF004783">
    <property type="entry name" value="PRK06129.1"/>
    <property type="match status" value="1"/>
</dbReference>
<feature type="domain" description="3-hydroxyacyl-CoA dehydrogenase NAD binding" evidence="5">
    <location>
        <begin position="6"/>
        <end position="181"/>
    </location>
</feature>
<gene>
    <name evidence="6" type="ORF">C1J01_12575</name>
</gene>
<dbReference type="SUPFAM" id="SSF48179">
    <property type="entry name" value="6-phosphogluconate dehydrogenase C-terminal domain-like"/>
    <property type="match status" value="1"/>
</dbReference>
<dbReference type="Gene3D" id="3.40.50.720">
    <property type="entry name" value="NAD(P)-binding Rossmann-like Domain"/>
    <property type="match status" value="1"/>
</dbReference>
<dbReference type="InterPro" id="IPR006108">
    <property type="entry name" value="3HC_DH_C"/>
</dbReference>
<evidence type="ECO:0000259" key="4">
    <source>
        <dbReference type="Pfam" id="PF00725"/>
    </source>
</evidence>
<keyword evidence="3" id="KW-0560">Oxidoreductase</keyword>
<dbReference type="InterPro" id="IPR006176">
    <property type="entry name" value="3-OHacyl-CoA_DH_NAD-bd"/>
</dbReference>
<dbReference type="OrthoDB" id="9771883at2"/>
<sequence>MSAPAVGIVGAGSIGLAMAVVFAGAGSRVRIHEPSSEMAASVPSRLDERLRLLLEAGLLAESPADVAARVSVGAGLAAAIGDVDLVFECTPEDLEIKRAVFRDIAATAPRHAILASTSSAFGAGEFAGELAGRDRCLVLHPANPPYLIRVVEVVPAPFTGEDVVSRATELLRAANLIPVVLGAEVTGFVYNRLQGAVLREAYCLVRDGVIDVEGLDTIVREGLGLRWAVVGPFETADLNTRGGIAAHAVRLGPAYERMGAERGQHDPWTPELVAEVTAQRRAILPLDEWEDRTMWRDRRLAGLRHHLDQQNERRLCRAPAESTGKELA</sequence>
<dbReference type="EMBL" id="POUD01000040">
    <property type="protein sequence ID" value="PZG19284.1"/>
    <property type="molecule type" value="Genomic_DNA"/>
</dbReference>
<accession>A0A2W2FWS0</accession>
<dbReference type="Proteomes" id="UP000249304">
    <property type="component" value="Unassembled WGS sequence"/>
</dbReference>
<dbReference type="PANTHER" id="PTHR48075:SF1">
    <property type="entry name" value="LAMBDA-CRYSTALLIN HOMOLOG"/>
    <property type="match status" value="1"/>
</dbReference>
<dbReference type="GO" id="GO:0070403">
    <property type="term" value="F:NAD+ binding"/>
    <property type="evidence" value="ECO:0007669"/>
    <property type="project" value="InterPro"/>
</dbReference>
<organism evidence="6 7">
    <name type="scientific">Nonomuraea aridisoli</name>
    <dbReference type="NCBI Taxonomy" id="2070368"/>
    <lineage>
        <taxon>Bacteria</taxon>
        <taxon>Bacillati</taxon>
        <taxon>Actinomycetota</taxon>
        <taxon>Actinomycetes</taxon>
        <taxon>Streptosporangiales</taxon>
        <taxon>Streptosporangiaceae</taxon>
        <taxon>Nonomuraea</taxon>
    </lineage>
</organism>
<evidence type="ECO:0000256" key="1">
    <source>
        <dbReference type="ARBA" id="ARBA00005086"/>
    </source>
</evidence>
<dbReference type="PANTHER" id="PTHR48075">
    <property type="entry name" value="3-HYDROXYACYL-COA DEHYDROGENASE FAMILY PROTEIN"/>
    <property type="match status" value="1"/>
</dbReference>
<protein>
    <submittedName>
        <fullName evidence="6">3-hydroxyacyl-CoA dehydrogenase</fullName>
    </submittedName>
</protein>
<dbReference type="Pfam" id="PF02737">
    <property type="entry name" value="3HCDH_N"/>
    <property type="match status" value="1"/>
</dbReference>
<evidence type="ECO:0000256" key="2">
    <source>
        <dbReference type="ARBA" id="ARBA00009463"/>
    </source>
</evidence>
<dbReference type="InterPro" id="IPR006180">
    <property type="entry name" value="3-OHacyl-CoA_DH_CS"/>
</dbReference>
<comment type="pathway">
    <text evidence="1">Lipid metabolism; butanoate metabolism.</text>
</comment>
<evidence type="ECO:0000259" key="5">
    <source>
        <dbReference type="Pfam" id="PF02737"/>
    </source>
</evidence>
<feature type="domain" description="3-hydroxyacyl-CoA dehydrogenase C-terminal" evidence="4">
    <location>
        <begin position="187"/>
        <end position="275"/>
    </location>
</feature>
<comment type="similarity">
    <text evidence="2">Belongs to the 3-hydroxyacyl-CoA dehydrogenase family.</text>
</comment>
<dbReference type="Gene3D" id="1.10.1040.10">
    <property type="entry name" value="N-(1-d-carboxylethyl)-l-norvaline Dehydrogenase, domain 2"/>
    <property type="match status" value="1"/>
</dbReference>
<evidence type="ECO:0000313" key="6">
    <source>
        <dbReference type="EMBL" id="PZG19284.1"/>
    </source>
</evidence>
<dbReference type="InterPro" id="IPR013328">
    <property type="entry name" value="6PGD_dom2"/>
</dbReference>
<name>A0A2W2FWS0_9ACTN</name>
<dbReference type="InterPro" id="IPR036291">
    <property type="entry name" value="NAD(P)-bd_dom_sf"/>
</dbReference>